<dbReference type="GO" id="GO:0005794">
    <property type="term" value="C:Golgi apparatus"/>
    <property type="evidence" value="ECO:0007669"/>
    <property type="project" value="TreeGrafter"/>
</dbReference>
<evidence type="ECO:0000256" key="2">
    <source>
        <dbReference type="ARBA" id="ARBA00022679"/>
    </source>
</evidence>
<evidence type="ECO:0000256" key="1">
    <source>
        <dbReference type="ARBA" id="ARBA00004141"/>
    </source>
</evidence>
<accession>A0A1R2CVQ2</accession>
<evidence type="ECO:0000256" key="4">
    <source>
        <dbReference type="ARBA" id="ARBA00022989"/>
    </source>
</evidence>
<evidence type="ECO:0000256" key="3">
    <source>
        <dbReference type="ARBA" id="ARBA00022692"/>
    </source>
</evidence>
<dbReference type="AlphaFoldDB" id="A0A1R2CVQ2"/>
<comment type="subcellular location">
    <subcellularLocation>
        <location evidence="1">Membrane</location>
        <topology evidence="1">Multi-pass membrane protein</topology>
    </subcellularLocation>
</comment>
<evidence type="ECO:0000313" key="10">
    <source>
        <dbReference type="Proteomes" id="UP000187209"/>
    </source>
</evidence>
<gene>
    <name evidence="9" type="ORF">SteCoe_4032</name>
</gene>
<comment type="catalytic activity">
    <reaction evidence="7">
        <text>L-cysteinyl-[protein] + hexadecanoyl-CoA = S-hexadecanoyl-L-cysteinyl-[protein] + CoA</text>
        <dbReference type="Rhea" id="RHEA:36683"/>
        <dbReference type="Rhea" id="RHEA-COMP:10131"/>
        <dbReference type="Rhea" id="RHEA-COMP:11032"/>
        <dbReference type="ChEBI" id="CHEBI:29950"/>
        <dbReference type="ChEBI" id="CHEBI:57287"/>
        <dbReference type="ChEBI" id="CHEBI:57379"/>
        <dbReference type="ChEBI" id="CHEBI:74151"/>
        <dbReference type="EC" id="2.3.1.225"/>
    </reaction>
</comment>
<sequence length="248" mass="28159">MKKNGFSRPFDKYQILTWILFTILASSFYFVYIPLTPSQLFPIISIPYTLSSCLVCYFTFRVCSCNPADPSLLSDTKTLTKSSKTCTVCKSDVFLSSKHCGSCDKCISGFDHHCRALNTCIGFKNYLNFFRLLKCVEIWLLLQLVTELYCLTKISELFQAKCGLLIFLLIEGILILVLLLANGGLLIFHCWLKKNSISTYDFVVKKYYRSVAPSMGDGKKSEERYIIKSSNTPIGHPYSVSQDQLTNL</sequence>
<keyword evidence="10" id="KW-1185">Reference proteome</keyword>
<name>A0A1R2CVQ2_9CILI</name>
<proteinExistence type="inferred from homology"/>
<keyword evidence="3 7" id="KW-0812">Transmembrane</keyword>
<dbReference type="GO" id="GO:0019706">
    <property type="term" value="F:protein-cysteine S-palmitoyltransferase activity"/>
    <property type="evidence" value="ECO:0007669"/>
    <property type="project" value="UniProtKB-EC"/>
</dbReference>
<dbReference type="OrthoDB" id="1924421at2759"/>
<dbReference type="PANTHER" id="PTHR22883:SF203">
    <property type="entry name" value="PALMITOYLTRANSFERASE"/>
    <property type="match status" value="1"/>
</dbReference>
<dbReference type="Proteomes" id="UP000187209">
    <property type="component" value="Unassembled WGS sequence"/>
</dbReference>
<feature type="transmembrane region" description="Helical" evidence="7">
    <location>
        <begin position="40"/>
        <end position="60"/>
    </location>
</feature>
<comment type="caution">
    <text evidence="9">The sequence shown here is derived from an EMBL/GenBank/DDBJ whole genome shotgun (WGS) entry which is preliminary data.</text>
</comment>
<keyword evidence="5 7" id="KW-0472">Membrane</keyword>
<dbReference type="GO" id="GO:0016020">
    <property type="term" value="C:membrane"/>
    <property type="evidence" value="ECO:0007669"/>
    <property type="project" value="UniProtKB-SubCell"/>
</dbReference>
<dbReference type="PANTHER" id="PTHR22883">
    <property type="entry name" value="ZINC FINGER DHHC DOMAIN CONTAINING PROTEIN"/>
    <property type="match status" value="1"/>
</dbReference>
<keyword evidence="6 7" id="KW-0012">Acyltransferase</keyword>
<feature type="transmembrane region" description="Helical" evidence="7">
    <location>
        <begin position="164"/>
        <end position="188"/>
    </location>
</feature>
<reference evidence="9 10" key="1">
    <citation type="submission" date="2016-11" db="EMBL/GenBank/DDBJ databases">
        <title>The macronuclear genome of Stentor coeruleus: a giant cell with tiny introns.</title>
        <authorList>
            <person name="Slabodnick M."/>
            <person name="Ruby J.G."/>
            <person name="Reiff S.B."/>
            <person name="Swart E.C."/>
            <person name="Gosai S."/>
            <person name="Prabakaran S."/>
            <person name="Witkowska E."/>
            <person name="Larue G.E."/>
            <person name="Fisher S."/>
            <person name="Freeman R.M."/>
            <person name="Gunawardena J."/>
            <person name="Chu W."/>
            <person name="Stover N.A."/>
            <person name="Gregory B.D."/>
            <person name="Nowacki M."/>
            <person name="Derisi J."/>
            <person name="Roy S.W."/>
            <person name="Marshall W.F."/>
            <person name="Sood P."/>
        </authorList>
    </citation>
    <scope>NUCLEOTIDE SEQUENCE [LARGE SCALE GENOMIC DNA]</scope>
    <source>
        <strain evidence="9">WM001</strain>
    </source>
</reference>
<dbReference type="InterPro" id="IPR001594">
    <property type="entry name" value="Palmitoyltrfase_DHHC"/>
</dbReference>
<evidence type="ECO:0000256" key="6">
    <source>
        <dbReference type="ARBA" id="ARBA00023315"/>
    </source>
</evidence>
<organism evidence="9 10">
    <name type="scientific">Stentor coeruleus</name>
    <dbReference type="NCBI Taxonomy" id="5963"/>
    <lineage>
        <taxon>Eukaryota</taxon>
        <taxon>Sar</taxon>
        <taxon>Alveolata</taxon>
        <taxon>Ciliophora</taxon>
        <taxon>Postciliodesmatophora</taxon>
        <taxon>Heterotrichea</taxon>
        <taxon>Heterotrichida</taxon>
        <taxon>Stentoridae</taxon>
        <taxon>Stentor</taxon>
    </lineage>
</organism>
<dbReference type="GO" id="GO:0006612">
    <property type="term" value="P:protein targeting to membrane"/>
    <property type="evidence" value="ECO:0007669"/>
    <property type="project" value="TreeGrafter"/>
</dbReference>
<feature type="domain" description="Palmitoyltransferase DHHC" evidence="8">
    <location>
        <begin position="81"/>
        <end position="205"/>
    </location>
</feature>
<dbReference type="EMBL" id="MPUH01000049">
    <property type="protein sequence ID" value="OMJ93087.1"/>
    <property type="molecule type" value="Genomic_DNA"/>
</dbReference>
<evidence type="ECO:0000256" key="5">
    <source>
        <dbReference type="ARBA" id="ARBA00023136"/>
    </source>
</evidence>
<comment type="similarity">
    <text evidence="7">Belongs to the DHHC palmitoyltransferase family.</text>
</comment>
<dbReference type="InterPro" id="IPR039859">
    <property type="entry name" value="PFA4/ZDH16/20/ERF2-like"/>
</dbReference>
<comment type="domain">
    <text evidence="7">The DHHC domain is required for palmitoyltransferase activity.</text>
</comment>
<keyword evidence="4 7" id="KW-1133">Transmembrane helix</keyword>
<evidence type="ECO:0000259" key="8">
    <source>
        <dbReference type="Pfam" id="PF01529"/>
    </source>
</evidence>
<dbReference type="Pfam" id="PF01529">
    <property type="entry name" value="DHHC"/>
    <property type="match status" value="1"/>
</dbReference>
<evidence type="ECO:0000256" key="7">
    <source>
        <dbReference type="RuleBase" id="RU079119"/>
    </source>
</evidence>
<dbReference type="EC" id="2.3.1.225" evidence="7"/>
<dbReference type="GO" id="GO:0005783">
    <property type="term" value="C:endoplasmic reticulum"/>
    <property type="evidence" value="ECO:0007669"/>
    <property type="project" value="TreeGrafter"/>
</dbReference>
<protein>
    <recommendedName>
        <fullName evidence="7">Palmitoyltransferase</fullName>
        <ecNumber evidence="7">2.3.1.225</ecNumber>
    </recommendedName>
</protein>
<dbReference type="PROSITE" id="PS50216">
    <property type="entry name" value="DHHC"/>
    <property type="match status" value="1"/>
</dbReference>
<evidence type="ECO:0000313" key="9">
    <source>
        <dbReference type="EMBL" id="OMJ93087.1"/>
    </source>
</evidence>
<feature type="transmembrane region" description="Helical" evidence="7">
    <location>
        <begin position="15"/>
        <end position="33"/>
    </location>
</feature>
<keyword evidence="2 7" id="KW-0808">Transferase</keyword>